<evidence type="ECO:0000313" key="5">
    <source>
        <dbReference type="EMBL" id="KAI1888990.1"/>
    </source>
</evidence>
<feature type="transmembrane region" description="Helical" evidence="2">
    <location>
        <begin position="335"/>
        <end position="356"/>
    </location>
</feature>
<dbReference type="EMBL" id="JAERUA010000016">
    <property type="protein sequence ID" value="KAI1888990.1"/>
    <property type="molecule type" value="Genomic_DNA"/>
</dbReference>
<organism evidence="5 6">
    <name type="scientific">Albula goreensis</name>
    <dbReference type="NCBI Taxonomy" id="1534307"/>
    <lineage>
        <taxon>Eukaryota</taxon>
        <taxon>Metazoa</taxon>
        <taxon>Chordata</taxon>
        <taxon>Craniata</taxon>
        <taxon>Vertebrata</taxon>
        <taxon>Euteleostomi</taxon>
        <taxon>Actinopterygii</taxon>
        <taxon>Neopterygii</taxon>
        <taxon>Teleostei</taxon>
        <taxon>Albuliformes</taxon>
        <taxon>Albulidae</taxon>
        <taxon>Albula</taxon>
    </lineage>
</organism>
<dbReference type="InterPro" id="IPR007110">
    <property type="entry name" value="Ig-like_dom"/>
</dbReference>
<reference evidence="5" key="1">
    <citation type="submission" date="2021-01" db="EMBL/GenBank/DDBJ databases">
        <authorList>
            <person name="Zahm M."/>
            <person name="Roques C."/>
            <person name="Cabau C."/>
            <person name="Klopp C."/>
            <person name="Donnadieu C."/>
            <person name="Jouanno E."/>
            <person name="Lampietro C."/>
            <person name="Louis A."/>
            <person name="Herpin A."/>
            <person name="Echchiki A."/>
            <person name="Berthelot C."/>
            <person name="Parey E."/>
            <person name="Roest-Crollius H."/>
            <person name="Braasch I."/>
            <person name="Postlethwait J."/>
            <person name="Bobe J."/>
            <person name="Montfort J."/>
            <person name="Bouchez O."/>
            <person name="Begum T."/>
            <person name="Mejri S."/>
            <person name="Adams A."/>
            <person name="Chen W.-J."/>
            <person name="Guiguen Y."/>
        </authorList>
    </citation>
    <scope>NUCLEOTIDE SEQUENCE</scope>
    <source>
        <tissue evidence="5">Blood</tissue>
    </source>
</reference>
<feature type="compositionally biased region" description="Basic and acidic residues" evidence="1">
    <location>
        <begin position="370"/>
        <end position="379"/>
    </location>
</feature>
<evidence type="ECO:0000256" key="1">
    <source>
        <dbReference type="SAM" id="MobiDB-lite"/>
    </source>
</evidence>
<evidence type="ECO:0000313" key="6">
    <source>
        <dbReference type="Proteomes" id="UP000829720"/>
    </source>
</evidence>
<dbReference type="InterPro" id="IPR036179">
    <property type="entry name" value="Ig-like_dom_sf"/>
</dbReference>
<dbReference type="SMART" id="SM00409">
    <property type="entry name" value="IG"/>
    <property type="match status" value="2"/>
</dbReference>
<comment type="caution">
    <text evidence="5">The sequence shown here is derived from an EMBL/GenBank/DDBJ whole genome shotgun (WGS) entry which is preliminary data.</text>
</comment>
<feature type="domain" description="Ig-like" evidence="4">
    <location>
        <begin position="243"/>
        <end position="319"/>
    </location>
</feature>
<keyword evidence="2" id="KW-0472">Membrane</keyword>
<dbReference type="Gene3D" id="2.60.40.10">
    <property type="entry name" value="Immunoglobulins"/>
    <property type="match status" value="3"/>
</dbReference>
<accession>A0A8T3CZ26</accession>
<dbReference type="OrthoDB" id="6250964at2759"/>
<protein>
    <recommendedName>
        <fullName evidence="4">Ig-like domain-containing protein</fullName>
    </recommendedName>
</protein>
<feature type="domain" description="Ig-like" evidence="4">
    <location>
        <begin position="143"/>
        <end position="236"/>
    </location>
</feature>
<gene>
    <name evidence="5" type="ORF">AGOR_G00174450</name>
</gene>
<evidence type="ECO:0000256" key="2">
    <source>
        <dbReference type="SAM" id="Phobius"/>
    </source>
</evidence>
<sequence length="464" mass="51626">MAETKHLFLFGYILSGALCSDYTAQMPHEIEALGGSCVLIPCTFTIPDDVTSQLTKPAVGVWIKQAPQFKNAGIVVFNSSRTDENKLRGEILGDLIKNNCTTVLDNIPGNYTDKYYFRIETGFKATCPKSPVKIIVKDSPHKPNISTLKYMEENTPVNLTCSVKAPCHKLLPVLTWSPRFENIRDQLLEDSFSIKYISSVLTITPSHLDHGKKITCLVQHQLQTAGQVKTAEETITLNVLFPPKNTTAFIRPSGPVVNGSHVTLTCSSKANPPVSNFTWFTVTRLKPTLRGFGPTLNVSSSDFGTYYCEAQNQQGKQTSEGVQLGGTEEPSYPQVIGGVIGAMGMLLLCVLLLLYWRRRKYRESHSMNSKRIESKEEQRNSTLNTSTATKTGETKEVLESQEEEVQYAEIEFKLQNKQNVRRCRAQMEEGAGQECEYSVIQATQRKGQSAPESLYALVGTTHHL</sequence>
<dbReference type="PROSITE" id="PS50835">
    <property type="entry name" value="IG_LIKE"/>
    <property type="match status" value="2"/>
</dbReference>
<feature type="signal peptide" evidence="3">
    <location>
        <begin position="1"/>
        <end position="19"/>
    </location>
</feature>
<dbReference type="InterPro" id="IPR003599">
    <property type="entry name" value="Ig_sub"/>
</dbReference>
<feature type="chain" id="PRO_5035785283" description="Ig-like domain-containing protein" evidence="3">
    <location>
        <begin position="20"/>
        <end position="464"/>
    </location>
</feature>
<dbReference type="PANTHER" id="PTHR46484">
    <property type="entry name" value="SI:CH211-171H4.5-RELATED"/>
    <property type="match status" value="1"/>
</dbReference>
<dbReference type="AlphaFoldDB" id="A0A8T3CZ26"/>
<dbReference type="PANTHER" id="PTHR46484:SF8">
    <property type="entry name" value="B-CELL RECEPTOR CD22-LIKE-RELATED"/>
    <property type="match status" value="1"/>
</dbReference>
<dbReference type="Pfam" id="PF13895">
    <property type="entry name" value="Ig_2"/>
    <property type="match status" value="1"/>
</dbReference>
<proteinExistence type="predicted"/>
<keyword evidence="6" id="KW-1185">Reference proteome</keyword>
<evidence type="ECO:0000259" key="4">
    <source>
        <dbReference type="PROSITE" id="PS50835"/>
    </source>
</evidence>
<dbReference type="SUPFAM" id="SSF48726">
    <property type="entry name" value="Immunoglobulin"/>
    <property type="match status" value="2"/>
</dbReference>
<name>A0A8T3CZ26_9TELE</name>
<keyword evidence="2" id="KW-0812">Transmembrane</keyword>
<evidence type="ECO:0000256" key="3">
    <source>
        <dbReference type="SAM" id="SignalP"/>
    </source>
</evidence>
<keyword evidence="2" id="KW-1133">Transmembrane helix</keyword>
<dbReference type="Proteomes" id="UP000829720">
    <property type="component" value="Unassembled WGS sequence"/>
</dbReference>
<feature type="compositionally biased region" description="Polar residues" evidence="1">
    <location>
        <begin position="380"/>
        <end position="391"/>
    </location>
</feature>
<feature type="region of interest" description="Disordered" evidence="1">
    <location>
        <begin position="366"/>
        <end position="400"/>
    </location>
</feature>
<dbReference type="InterPro" id="IPR013783">
    <property type="entry name" value="Ig-like_fold"/>
</dbReference>
<keyword evidence="3" id="KW-0732">Signal</keyword>